<evidence type="ECO:0000256" key="1">
    <source>
        <dbReference type="ARBA" id="ARBA00022722"/>
    </source>
</evidence>
<dbReference type="InterPro" id="IPR019267">
    <property type="entry name" value="CRISPR-assoc_Cas6_C"/>
</dbReference>
<dbReference type="Pfam" id="PF10040">
    <property type="entry name" value="CRISPR_Cas6"/>
    <property type="match status" value="1"/>
</dbReference>
<dbReference type="InterPro" id="IPR010156">
    <property type="entry name" value="CRISPR-assoc_prot_Cas6"/>
</dbReference>
<dbReference type="GO" id="GO:0004519">
    <property type="term" value="F:endonuclease activity"/>
    <property type="evidence" value="ECO:0007669"/>
    <property type="project" value="UniProtKB-KW"/>
</dbReference>
<keyword evidence="2" id="KW-0255">Endonuclease</keyword>
<proteinExistence type="predicted"/>
<dbReference type="Gene3D" id="3.30.70.1890">
    <property type="match status" value="1"/>
</dbReference>
<dbReference type="EMBL" id="CP006577">
    <property type="protein sequence ID" value="AIG97433.1"/>
    <property type="molecule type" value="Genomic_DNA"/>
</dbReference>
<dbReference type="RefSeq" id="WP_048095166.1">
    <property type="nucleotide sequence ID" value="NZ_CP006577.1"/>
</dbReference>
<evidence type="ECO:0000256" key="2">
    <source>
        <dbReference type="ARBA" id="ARBA00022759"/>
    </source>
</evidence>
<protein>
    <submittedName>
        <fullName evidence="6">CRISPR-associated endoribonuclease Cas6</fullName>
    </submittedName>
</protein>
<name>A0A075WIL5_ARCFL</name>
<evidence type="ECO:0000259" key="5">
    <source>
        <dbReference type="Pfam" id="PF10040"/>
    </source>
</evidence>
<reference evidence="6 7" key="1">
    <citation type="submission" date="2013-07" db="EMBL/GenBank/DDBJ databases">
        <title>Genome of Archaeoglobus fulgidus.</title>
        <authorList>
            <person name="Fiebig A."/>
            <person name="Birkeland N.-K."/>
        </authorList>
    </citation>
    <scope>NUCLEOTIDE SEQUENCE [LARGE SCALE GENOMIC DNA]</scope>
    <source>
        <strain evidence="6 7">DSM 8774</strain>
    </source>
</reference>
<accession>A0A075WIL5</accession>
<keyword evidence="3" id="KW-0378">Hydrolase</keyword>
<dbReference type="Proteomes" id="UP000028501">
    <property type="component" value="Chromosome"/>
</dbReference>
<dbReference type="CDD" id="cd21141">
    <property type="entry name" value="Cas6_III-like"/>
    <property type="match status" value="1"/>
</dbReference>
<keyword evidence="4" id="KW-0051">Antiviral defense</keyword>
<dbReference type="GeneID" id="24794158"/>
<dbReference type="InterPro" id="IPR045747">
    <property type="entry name" value="CRISPR-assoc_prot_Cas6_N_sf"/>
</dbReference>
<dbReference type="GO" id="GO:0016788">
    <property type="term" value="F:hydrolase activity, acting on ester bonds"/>
    <property type="evidence" value="ECO:0007669"/>
    <property type="project" value="InterPro"/>
</dbReference>
<evidence type="ECO:0000313" key="6">
    <source>
        <dbReference type="EMBL" id="AIG97433.1"/>
    </source>
</evidence>
<dbReference type="AlphaFoldDB" id="A0A075WIL5"/>
<organism evidence="6 7">
    <name type="scientific">Archaeoglobus fulgidus DSM 8774</name>
    <dbReference type="NCBI Taxonomy" id="1344584"/>
    <lineage>
        <taxon>Archaea</taxon>
        <taxon>Methanobacteriati</taxon>
        <taxon>Methanobacteriota</taxon>
        <taxon>Archaeoglobi</taxon>
        <taxon>Archaeoglobales</taxon>
        <taxon>Archaeoglobaceae</taxon>
        <taxon>Archaeoglobus</taxon>
    </lineage>
</organism>
<dbReference type="Gene3D" id="3.30.70.1900">
    <property type="match status" value="1"/>
</dbReference>
<dbReference type="NCBIfam" id="TIGR01877">
    <property type="entry name" value="cas_cas6"/>
    <property type="match status" value="1"/>
</dbReference>
<evidence type="ECO:0000313" key="7">
    <source>
        <dbReference type="Proteomes" id="UP000028501"/>
    </source>
</evidence>
<dbReference type="GO" id="GO:0051607">
    <property type="term" value="P:defense response to virus"/>
    <property type="evidence" value="ECO:0007669"/>
    <property type="project" value="UniProtKB-KW"/>
</dbReference>
<sequence length="262" mass="29980">MSDIVRVTVEFEASESKRFRMYSGAFVRGFIYWVIRKMDRVFAEKLHSSKAMSPFSVTPVMDGSRPVDRIEEGKTYEFSINFFIPEIGEALKNYLTAIDKIYFAGCENPLKRVLVKYCDKESLFDGAVRKFRVEFVSPCYFRTPSSSYRFVPLPLPNLMFRSLARLYSAFLSEVRPEYRKWLDSDGITVSGLKIKTEKVLLKKGMWSVGFVGSVNFTLPDDTYSEEFARITSMLLNFGEYSNAGGGRTSGLGVMKVVKREVE</sequence>
<evidence type="ECO:0000256" key="4">
    <source>
        <dbReference type="ARBA" id="ARBA00023118"/>
    </source>
</evidence>
<feature type="domain" description="CRISPR-associated protein Cas6 C-terminal" evidence="5">
    <location>
        <begin position="133"/>
        <end position="253"/>
    </location>
</feature>
<dbReference type="HOGENOM" id="CLU_1060059_0_0_2"/>
<evidence type="ECO:0000256" key="3">
    <source>
        <dbReference type="ARBA" id="ARBA00022801"/>
    </source>
</evidence>
<keyword evidence="1" id="KW-0540">Nuclease</keyword>
<dbReference type="KEGG" id="afg:AFULGI_00006320"/>
<gene>
    <name evidence="6" type="ORF">AFULGI_00006320</name>
</gene>